<dbReference type="InterPro" id="IPR029069">
    <property type="entry name" value="HotDog_dom_sf"/>
</dbReference>
<dbReference type="EMBL" id="JAIXMP010000008">
    <property type="protein sequence ID" value="KAI9268928.1"/>
    <property type="molecule type" value="Genomic_DNA"/>
</dbReference>
<reference evidence="4" key="2">
    <citation type="submission" date="2023-02" db="EMBL/GenBank/DDBJ databases">
        <authorList>
            <consortium name="DOE Joint Genome Institute"/>
            <person name="Mondo S.J."/>
            <person name="Chang Y."/>
            <person name="Wang Y."/>
            <person name="Ahrendt S."/>
            <person name="Andreopoulos W."/>
            <person name="Barry K."/>
            <person name="Beard J."/>
            <person name="Benny G.L."/>
            <person name="Blankenship S."/>
            <person name="Bonito G."/>
            <person name="Cuomo C."/>
            <person name="Desiro A."/>
            <person name="Gervers K.A."/>
            <person name="Hundley H."/>
            <person name="Kuo A."/>
            <person name="LaButti K."/>
            <person name="Lang B.F."/>
            <person name="Lipzen A."/>
            <person name="O'Donnell K."/>
            <person name="Pangilinan J."/>
            <person name="Reynolds N."/>
            <person name="Sandor L."/>
            <person name="Smith M.W."/>
            <person name="Tsang A."/>
            <person name="Grigoriev I.V."/>
            <person name="Stajich J.E."/>
            <person name="Spatafora J.W."/>
        </authorList>
    </citation>
    <scope>NUCLEOTIDE SEQUENCE</scope>
    <source>
        <strain evidence="4">RSA 2281</strain>
    </source>
</reference>
<dbReference type="InterPro" id="IPR006683">
    <property type="entry name" value="Thioestr_dom"/>
</dbReference>
<proteinExistence type="inferred from homology"/>
<accession>A0AAD5K4B1</accession>
<evidence type="ECO:0000313" key="4">
    <source>
        <dbReference type="EMBL" id="KAI9268928.1"/>
    </source>
</evidence>
<dbReference type="PANTHER" id="PTHR21660:SF1">
    <property type="entry name" value="ACYL-COENZYME A THIOESTERASE 13"/>
    <property type="match status" value="1"/>
</dbReference>
<name>A0AAD5K4B1_9FUNG</name>
<dbReference type="Pfam" id="PF03061">
    <property type="entry name" value="4HBT"/>
    <property type="match status" value="1"/>
</dbReference>
<evidence type="ECO:0000259" key="3">
    <source>
        <dbReference type="Pfam" id="PF03061"/>
    </source>
</evidence>
<dbReference type="InterPro" id="IPR003736">
    <property type="entry name" value="PAAI_dom"/>
</dbReference>
<dbReference type="PANTHER" id="PTHR21660">
    <property type="entry name" value="THIOESTERASE SUPERFAMILY MEMBER-RELATED"/>
    <property type="match status" value="1"/>
</dbReference>
<dbReference type="InterPro" id="IPR039298">
    <property type="entry name" value="ACOT13"/>
</dbReference>
<dbReference type="SUPFAM" id="SSF54637">
    <property type="entry name" value="Thioesterase/thiol ester dehydrase-isomerase"/>
    <property type="match status" value="1"/>
</dbReference>
<dbReference type="NCBIfam" id="TIGR00369">
    <property type="entry name" value="unchar_dom_1"/>
    <property type="match status" value="1"/>
</dbReference>
<reference evidence="4" key="1">
    <citation type="journal article" date="2022" name="IScience">
        <title>Evolution of zygomycete secretomes and the origins of terrestrial fungal ecologies.</title>
        <authorList>
            <person name="Chang Y."/>
            <person name="Wang Y."/>
            <person name="Mondo S."/>
            <person name="Ahrendt S."/>
            <person name="Andreopoulos W."/>
            <person name="Barry K."/>
            <person name="Beard J."/>
            <person name="Benny G.L."/>
            <person name="Blankenship S."/>
            <person name="Bonito G."/>
            <person name="Cuomo C."/>
            <person name="Desiro A."/>
            <person name="Gervers K.A."/>
            <person name="Hundley H."/>
            <person name="Kuo A."/>
            <person name="LaButti K."/>
            <person name="Lang B.F."/>
            <person name="Lipzen A."/>
            <person name="O'Donnell K."/>
            <person name="Pangilinan J."/>
            <person name="Reynolds N."/>
            <person name="Sandor L."/>
            <person name="Smith M.E."/>
            <person name="Tsang A."/>
            <person name="Grigoriev I.V."/>
            <person name="Stajich J.E."/>
            <person name="Spatafora J.W."/>
        </authorList>
    </citation>
    <scope>NUCLEOTIDE SEQUENCE</scope>
    <source>
        <strain evidence="4">RSA 2281</strain>
    </source>
</reference>
<comment type="similarity">
    <text evidence="1">Belongs to the thioesterase PaaI family.</text>
</comment>
<gene>
    <name evidence="4" type="ORF">BDA99DRAFT_503006</name>
</gene>
<dbReference type="Proteomes" id="UP001209540">
    <property type="component" value="Unassembled WGS sequence"/>
</dbReference>
<dbReference type="GO" id="GO:0047617">
    <property type="term" value="F:fatty acyl-CoA hydrolase activity"/>
    <property type="evidence" value="ECO:0007669"/>
    <property type="project" value="InterPro"/>
</dbReference>
<evidence type="ECO:0000313" key="5">
    <source>
        <dbReference type="Proteomes" id="UP001209540"/>
    </source>
</evidence>
<protein>
    <submittedName>
        <fullName evidence="4">HotDog domain-containing protein</fullName>
    </submittedName>
</protein>
<keyword evidence="5" id="KW-1185">Reference proteome</keyword>
<dbReference type="CDD" id="cd03443">
    <property type="entry name" value="PaaI_thioesterase"/>
    <property type="match status" value="1"/>
</dbReference>
<dbReference type="Gene3D" id="3.10.129.10">
    <property type="entry name" value="Hotdog Thioesterase"/>
    <property type="match status" value="1"/>
</dbReference>
<evidence type="ECO:0000256" key="1">
    <source>
        <dbReference type="ARBA" id="ARBA00008324"/>
    </source>
</evidence>
<comment type="caution">
    <text evidence="4">The sequence shown here is derived from an EMBL/GenBank/DDBJ whole genome shotgun (WGS) entry which is preliminary data.</text>
</comment>
<sequence length="159" mass="18036">MKVNPDVVKNFPRIYELIIKFTEYGIKTPTWQEKITDEISIVDAEPNKLVWEYKPRSDHCNPYQTVHGGCVATVIDVCSSIAILTHNGKVRWLHLGITTSLSITYFRGIRSGQTTRIECNVLHVGKTLATVATKIYDQDGNLCYTGIQTKYCTDDRPKL</sequence>
<dbReference type="AlphaFoldDB" id="A0AAD5K4B1"/>
<evidence type="ECO:0000256" key="2">
    <source>
        <dbReference type="ARBA" id="ARBA00022801"/>
    </source>
</evidence>
<keyword evidence="2" id="KW-0378">Hydrolase</keyword>
<organism evidence="4 5">
    <name type="scientific">Phascolomyces articulosus</name>
    <dbReference type="NCBI Taxonomy" id="60185"/>
    <lineage>
        <taxon>Eukaryota</taxon>
        <taxon>Fungi</taxon>
        <taxon>Fungi incertae sedis</taxon>
        <taxon>Mucoromycota</taxon>
        <taxon>Mucoromycotina</taxon>
        <taxon>Mucoromycetes</taxon>
        <taxon>Mucorales</taxon>
        <taxon>Lichtheimiaceae</taxon>
        <taxon>Phascolomyces</taxon>
    </lineage>
</organism>
<feature type="domain" description="Thioesterase" evidence="3">
    <location>
        <begin position="64"/>
        <end position="143"/>
    </location>
</feature>